<name>A0A8D9BN82_9HEMI</name>
<dbReference type="PANTHER" id="PTHR23278">
    <property type="entry name" value="SIDESTEP PROTEIN"/>
    <property type="match status" value="1"/>
</dbReference>
<organism evidence="2">
    <name type="scientific">Cacopsylla melanoneura</name>
    <dbReference type="NCBI Taxonomy" id="428564"/>
    <lineage>
        <taxon>Eukaryota</taxon>
        <taxon>Metazoa</taxon>
        <taxon>Ecdysozoa</taxon>
        <taxon>Arthropoda</taxon>
        <taxon>Hexapoda</taxon>
        <taxon>Insecta</taxon>
        <taxon>Pterygota</taxon>
        <taxon>Neoptera</taxon>
        <taxon>Paraneoptera</taxon>
        <taxon>Hemiptera</taxon>
        <taxon>Sternorrhyncha</taxon>
        <taxon>Psylloidea</taxon>
        <taxon>Psyllidae</taxon>
        <taxon>Psyllinae</taxon>
        <taxon>Cacopsylla</taxon>
    </lineage>
</organism>
<dbReference type="InterPro" id="IPR007110">
    <property type="entry name" value="Ig-like_dom"/>
</dbReference>
<evidence type="ECO:0000313" key="2">
    <source>
        <dbReference type="EMBL" id="CAG6788450.1"/>
    </source>
</evidence>
<reference evidence="2" key="1">
    <citation type="submission" date="2021-05" db="EMBL/GenBank/DDBJ databases">
        <authorList>
            <person name="Alioto T."/>
            <person name="Alioto T."/>
            <person name="Gomez Garrido J."/>
        </authorList>
    </citation>
    <scope>NUCLEOTIDE SEQUENCE</scope>
</reference>
<protein>
    <recommendedName>
        <fullName evidence="1">Ig-like domain-containing protein</fullName>
    </recommendedName>
</protein>
<evidence type="ECO:0000259" key="1">
    <source>
        <dbReference type="PROSITE" id="PS50835"/>
    </source>
</evidence>
<sequence>MDNSNQILINLVFTYKTINSSYSPSITFIILSSNHLTNITTLHVLTSPLCSTLIHLCSFSKSRPYLCSLSTDIPLMLPLTISAQNVSQGDYVQLTCVVSKGDHPIFFSWYLNGVRIDENTQSAAAVNVGRQTSLLMLHSVTFTNAGNYTCDAANPAGRTAQTASLSVTGTGLALALYKSSV</sequence>
<feature type="domain" description="Ig-like" evidence="1">
    <location>
        <begin position="74"/>
        <end position="166"/>
    </location>
</feature>
<dbReference type="PANTHER" id="PTHR23278:SF19">
    <property type="entry name" value="OBSCURIN"/>
    <property type="match status" value="1"/>
</dbReference>
<dbReference type="Gene3D" id="2.60.40.10">
    <property type="entry name" value="Immunoglobulins"/>
    <property type="match status" value="1"/>
</dbReference>
<accession>A0A8D9BN82</accession>
<dbReference type="SUPFAM" id="SSF48726">
    <property type="entry name" value="Immunoglobulin"/>
    <property type="match status" value="1"/>
</dbReference>
<dbReference type="InterPro" id="IPR003598">
    <property type="entry name" value="Ig_sub2"/>
</dbReference>
<dbReference type="EMBL" id="HBUF01659912">
    <property type="protein sequence ID" value="CAG6788450.1"/>
    <property type="molecule type" value="Transcribed_RNA"/>
</dbReference>
<dbReference type="Pfam" id="PF13927">
    <property type="entry name" value="Ig_3"/>
    <property type="match status" value="1"/>
</dbReference>
<dbReference type="PROSITE" id="PS50835">
    <property type="entry name" value="IG_LIKE"/>
    <property type="match status" value="1"/>
</dbReference>
<dbReference type="InterPro" id="IPR003599">
    <property type="entry name" value="Ig_sub"/>
</dbReference>
<dbReference type="InterPro" id="IPR013783">
    <property type="entry name" value="Ig-like_fold"/>
</dbReference>
<dbReference type="InterPro" id="IPR036179">
    <property type="entry name" value="Ig-like_dom_sf"/>
</dbReference>
<dbReference type="AlphaFoldDB" id="A0A8D9BN82"/>
<dbReference type="FunFam" id="2.60.40.10:FF:000333">
    <property type="entry name" value="Down syndrome cell adhesion molecule"/>
    <property type="match status" value="1"/>
</dbReference>
<dbReference type="SMART" id="SM00409">
    <property type="entry name" value="IG"/>
    <property type="match status" value="1"/>
</dbReference>
<dbReference type="SMART" id="SM00408">
    <property type="entry name" value="IGc2"/>
    <property type="match status" value="1"/>
</dbReference>
<proteinExistence type="predicted"/>